<dbReference type="KEGG" id="man:A11S_1039"/>
<protein>
    <submittedName>
        <fullName evidence="1">Uncharacterized protein</fullName>
    </submittedName>
</protein>
<organism evidence="1 2">
    <name type="scientific">Micavibrio aeruginosavorus EPB</name>
    <dbReference type="NCBI Taxonomy" id="349215"/>
    <lineage>
        <taxon>Bacteria</taxon>
        <taxon>Pseudomonadati</taxon>
        <taxon>Bdellovibrionota</taxon>
        <taxon>Bdellovibrionia</taxon>
        <taxon>Bdellovibrionales</taxon>
        <taxon>Pseudobdellovibrionaceae</taxon>
        <taxon>Micavibrio</taxon>
    </lineage>
</organism>
<dbReference type="STRING" id="349215.A11S_1039"/>
<reference evidence="1 2" key="1">
    <citation type="journal article" date="2013" name="ISME J.">
        <title>By their genes ye shall know them: genomic signatures of predatory bacteria.</title>
        <authorList>
            <person name="Pasternak Z."/>
            <person name="Pietrokovski S."/>
            <person name="Rotem O."/>
            <person name="Gophna U."/>
            <person name="Lurie-Weinberger M.N."/>
            <person name="Jurkevitch E."/>
        </authorList>
    </citation>
    <scope>NUCLEOTIDE SEQUENCE [LARGE SCALE GENOMIC DNA]</scope>
    <source>
        <strain evidence="1">EPB</strain>
    </source>
</reference>
<name>M4VEP1_9BACT</name>
<gene>
    <name evidence="1" type="ORF">A11S_1039</name>
</gene>
<dbReference type="Proteomes" id="UP000011932">
    <property type="component" value="Chromosome"/>
</dbReference>
<proteinExistence type="predicted"/>
<dbReference type="EMBL" id="CP003538">
    <property type="protein sequence ID" value="AGH97857.1"/>
    <property type="molecule type" value="Genomic_DNA"/>
</dbReference>
<evidence type="ECO:0000313" key="1">
    <source>
        <dbReference type="EMBL" id="AGH97857.1"/>
    </source>
</evidence>
<dbReference type="HOGENOM" id="CLU_3119723_0_0_5"/>
<evidence type="ECO:0000313" key="2">
    <source>
        <dbReference type="Proteomes" id="UP000011932"/>
    </source>
</evidence>
<accession>M4VEP1</accession>
<dbReference type="AlphaFoldDB" id="M4VEP1"/>
<sequence length="50" mass="5683">MAGFLALEWKKAKDFSLLFPHRHPGKSRDLPAIMDEDPGMRRGDGLWLAC</sequence>